<evidence type="ECO:0000256" key="14">
    <source>
        <dbReference type="ARBA" id="ARBA00023098"/>
    </source>
</evidence>
<evidence type="ECO:0000256" key="1">
    <source>
        <dbReference type="ARBA" id="ARBA00001954"/>
    </source>
</evidence>
<feature type="binding site" evidence="16">
    <location>
        <position position="234"/>
    </location>
    <ligand>
        <name>Fe cation</name>
        <dbReference type="ChEBI" id="CHEBI:24875"/>
        <label>2</label>
    </ligand>
</feature>
<accession>A0A843TL79</accession>
<keyword evidence="19" id="KW-1185">Reference proteome</keyword>
<evidence type="ECO:0000256" key="11">
    <source>
        <dbReference type="ARBA" id="ARBA00022946"/>
    </source>
</evidence>
<evidence type="ECO:0000313" key="19">
    <source>
        <dbReference type="Proteomes" id="UP000652761"/>
    </source>
</evidence>
<feature type="binding site" evidence="16">
    <location>
        <position position="270"/>
    </location>
    <ligand>
        <name>Fe cation</name>
        <dbReference type="ChEBI" id="CHEBI:24875"/>
        <label>2</label>
    </ligand>
</feature>
<evidence type="ECO:0000256" key="4">
    <source>
        <dbReference type="ARBA" id="ARBA00008749"/>
    </source>
</evidence>
<dbReference type="SUPFAM" id="SSF47240">
    <property type="entry name" value="Ferritin-like"/>
    <property type="match status" value="1"/>
</dbReference>
<keyword evidence="13 16" id="KW-0408">Iron</keyword>
<feature type="binding site" evidence="16">
    <location>
        <position position="184"/>
    </location>
    <ligand>
        <name>Fe cation</name>
        <dbReference type="ChEBI" id="CHEBI:24875"/>
        <label>1</label>
    </ligand>
</feature>
<evidence type="ECO:0000256" key="17">
    <source>
        <dbReference type="SAM" id="MobiDB-lite"/>
    </source>
</evidence>
<evidence type="ECO:0000256" key="2">
    <source>
        <dbReference type="ARBA" id="ARBA00004229"/>
    </source>
</evidence>
<evidence type="ECO:0000256" key="15">
    <source>
        <dbReference type="ARBA" id="ARBA00023160"/>
    </source>
</evidence>
<dbReference type="GO" id="GO:0006633">
    <property type="term" value="P:fatty acid biosynthetic process"/>
    <property type="evidence" value="ECO:0007669"/>
    <property type="project" value="UniProtKB-KW"/>
</dbReference>
<dbReference type="Pfam" id="PF03405">
    <property type="entry name" value="FA_desaturase_2"/>
    <property type="match status" value="1"/>
</dbReference>
<dbReference type="Proteomes" id="UP000652761">
    <property type="component" value="Unassembled WGS sequence"/>
</dbReference>
<evidence type="ECO:0000256" key="6">
    <source>
        <dbReference type="ARBA" id="ARBA00022516"/>
    </source>
</evidence>
<dbReference type="AlphaFoldDB" id="A0A843TL79"/>
<evidence type="ECO:0000256" key="3">
    <source>
        <dbReference type="ARBA" id="ARBA00004872"/>
    </source>
</evidence>
<evidence type="ECO:0000256" key="10">
    <source>
        <dbReference type="ARBA" id="ARBA00022832"/>
    </source>
</evidence>
<keyword evidence="15" id="KW-0275">Fatty acid biosynthesis</keyword>
<dbReference type="Gene3D" id="1.10.620.20">
    <property type="entry name" value="Ribonucleotide Reductase, subunit A"/>
    <property type="match status" value="1"/>
</dbReference>
<comment type="subunit">
    <text evidence="5">Homodimer.</text>
</comment>
<evidence type="ECO:0000256" key="12">
    <source>
        <dbReference type="ARBA" id="ARBA00023002"/>
    </source>
</evidence>
<comment type="similarity">
    <text evidence="4">Belongs to the fatty acid desaturase type 2 family.</text>
</comment>
<dbReference type="CDD" id="cd01050">
    <property type="entry name" value="Acyl_ACP_Desat"/>
    <property type="match status" value="1"/>
</dbReference>
<keyword evidence="10" id="KW-0276">Fatty acid metabolism</keyword>
<dbReference type="UniPathway" id="UPA00199"/>
<keyword evidence="12" id="KW-0560">Oxidoreductase</keyword>
<dbReference type="OrthoDB" id="1924153at2759"/>
<comment type="pathway">
    <text evidence="3">Lipid metabolism; fatty acid metabolism.</text>
</comment>
<feature type="binding site" evidence="16">
    <location>
        <position position="267"/>
    </location>
    <ligand>
        <name>Fe cation</name>
        <dbReference type="ChEBI" id="CHEBI:24875"/>
        <label>2</label>
    </ligand>
</feature>
<evidence type="ECO:0000256" key="5">
    <source>
        <dbReference type="ARBA" id="ARBA00011738"/>
    </source>
</evidence>
<evidence type="ECO:0000313" key="18">
    <source>
        <dbReference type="EMBL" id="MQL73192.1"/>
    </source>
</evidence>
<comment type="cofactor">
    <cofactor evidence="16">
        <name>Fe cation</name>
        <dbReference type="ChEBI" id="CHEBI:24875"/>
    </cofactor>
    <text evidence="16">Binds 2 iron ions per subunit.</text>
</comment>
<evidence type="ECO:0000256" key="9">
    <source>
        <dbReference type="ARBA" id="ARBA00022723"/>
    </source>
</evidence>
<evidence type="ECO:0000256" key="16">
    <source>
        <dbReference type="PIRSR" id="PIRSR000346-1"/>
    </source>
</evidence>
<keyword evidence="8" id="KW-0934">Plastid</keyword>
<feature type="binding site" evidence="16">
    <location>
        <position position="143"/>
    </location>
    <ligand>
        <name>Fe cation</name>
        <dbReference type="ChEBI" id="CHEBI:24875"/>
        <label>1</label>
    </ligand>
</feature>
<feature type="region of interest" description="Disordered" evidence="17">
    <location>
        <begin position="31"/>
        <end position="56"/>
    </location>
</feature>
<dbReference type="PANTHER" id="PTHR31155:SF9">
    <property type="entry name" value="STEAROYL-[ACYL-CARRIER-PROTEIN] 9-DESATURASE 7, CHLOROPLASTIC"/>
    <property type="match status" value="1"/>
</dbReference>
<comment type="subcellular location">
    <subcellularLocation>
        <location evidence="2">Plastid</location>
        <location evidence="2">Chloroplast</location>
    </subcellularLocation>
</comment>
<dbReference type="GO" id="GO:0046872">
    <property type="term" value="F:metal ion binding"/>
    <property type="evidence" value="ECO:0007669"/>
    <property type="project" value="UniProtKB-KW"/>
</dbReference>
<dbReference type="GO" id="GO:0009570">
    <property type="term" value="C:chloroplast stroma"/>
    <property type="evidence" value="ECO:0007669"/>
    <property type="project" value="TreeGrafter"/>
</dbReference>
<dbReference type="GO" id="GO:0045300">
    <property type="term" value="F:stearoyl-[ACP] desaturase activity"/>
    <property type="evidence" value="ECO:0007669"/>
    <property type="project" value="InterPro"/>
</dbReference>
<evidence type="ECO:0000256" key="13">
    <source>
        <dbReference type="ARBA" id="ARBA00023004"/>
    </source>
</evidence>
<evidence type="ECO:0000256" key="8">
    <source>
        <dbReference type="ARBA" id="ARBA00022640"/>
    </source>
</evidence>
<dbReference type="InterPro" id="IPR009078">
    <property type="entry name" value="Ferritin-like_SF"/>
</dbReference>
<feature type="binding site" evidence="16">
    <location>
        <position position="267"/>
    </location>
    <ligand>
        <name>Fe cation</name>
        <dbReference type="ChEBI" id="CHEBI:24875"/>
        <label>1</label>
    </ligand>
</feature>
<keyword evidence="6" id="KW-0444">Lipid biosynthesis</keyword>
<dbReference type="FunFam" id="1.10.620.20:FF:000002">
    <property type="entry name" value="Stearoyl-[acyl-carrier-protein] 9-desaturase, chloroplastic"/>
    <property type="match status" value="1"/>
</dbReference>
<evidence type="ECO:0008006" key="20">
    <source>
        <dbReference type="Google" id="ProtNLM"/>
    </source>
</evidence>
<keyword evidence="14" id="KW-0443">Lipid metabolism</keyword>
<evidence type="ECO:0000256" key="7">
    <source>
        <dbReference type="ARBA" id="ARBA00022528"/>
    </source>
</evidence>
<organism evidence="18 19">
    <name type="scientific">Colocasia esculenta</name>
    <name type="common">Wild taro</name>
    <name type="synonym">Arum esculentum</name>
    <dbReference type="NCBI Taxonomy" id="4460"/>
    <lineage>
        <taxon>Eukaryota</taxon>
        <taxon>Viridiplantae</taxon>
        <taxon>Streptophyta</taxon>
        <taxon>Embryophyta</taxon>
        <taxon>Tracheophyta</taxon>
        <taxon>Spermatophyta</taxon>
        <taxon>Magnoliopsida</taxon>
        <taxon>Liliopsida</taxon>
        <taxon>Araceae</taxon>
        <taxon>Aroideae</taxon>
        <taxon>Colocasieae</taxon>
        <taxon>Colocasia</taxon>
    </lineage>
</organism>
<dbReference type="EMBL" id="NMUH01000156">
    <property type="protein sequence ID" value="MQL73192.1"/>
    <property type="molecule type" value="Genomic_DNA"/>
</dbReference>
<reference evidence="18" key="1">
    <citation type="submission" date="2017-07" db="EMBL/GenBank/DDBJ databases">
        <title>Taro Niue Genome Assembly and Annotation.</title>
        <authorList>
            <person name="Atibalentja N."/>
            <person name="Keating K."/>
            <person name="Fields C.J."/>
        </authorList>
    </citation>
    <scope>NUCLEOTIDE SEQUENCE</scope>
    <source>
        <strain evidence="18">Niue_2</strain>
        <tissue evidence="18">Leaf</tissue>
    </source>
</reference>
<feature type="binding site" evidence="16">
    <location>
        <position position="181"/>
    </location>
    <ligand>
        <name>Fe cation</name>
        <dbReference type="ChEBI" id="CHEBI:24875"/>
        <label>2</label>
    </ligand>
</feature>
<sequence>MAAVLRLPLMSTTSPRRWGSCCKPKHLPSRPLIRSLQAPPSRPKGSKEKEEVNIGNKQQQCLKSTGALRLHPEKLDVFKHLEGWAEKNLLPLLRPVEASWQPQDFLPEPSSEGFFERVREVRERAREIPDEYYVCLVGGMVTEEALPTYQSALNTFEGVRDETACSPLPWAVWTRGWSAEENRHGDLLNRYLYLCGRVDMRQVEKTIQYLIGTGMMLPVDNNPYLGFVYTSFQERATFISHGNTARLAKLHGDLVLAKICGTIAADEKRHETAYTRIMAKLFEVDPDAAMLAFATMMRRRITMPAVLMYDGQDDKLFHNYSAVAQHIGVYTASDYADIVEFLVKAWDVEHVAAGLSGAGRAAQEYLCSLSPRIRKVEEKAKERAKLRGSTVPFSWIFNNEVRV</sequence>
<comment type="cofactor">
    <cofactor evidence="1">
        <name>Fe(2+)</name>
        <dbReference type="ChEBI" id="CHEBI:29033"/>
    </cofactor>
</comment>
<feature type="binding site" evidence="16">
    <location>
        <position position="181"/>
    </location>
    <ligand>
        <name>Fe cation</name>
        <dbReference type="ChEBI" id="CHEBI:24875"/>
        <label>1</label>
    </ligand>
</feature>
<keyword evidence="11" id="KW-0809">Transit peptide</keyword>
<dbReference type="PIRSF" id="PIRSF000346">
    <property type="entry name" value="Dlt9_acylACP_des"/>
    <property type="match status" value="1"/>
</dbReference>
<dbReference type="InterPro" id="IPR012348">
    <property type="entry name" value="RNR-like"/>
</dbReference>
<comment type="caution">
    <text evidence="18">The sequence shown here is derived from an EMBL/GenBank/DDBJ whole genome shotgun (WGS) entry which is preliminary data.</text>
</comment>
<keyword evidence="7" id="KW-0150">Chloroplast</keyword>
<gene>
    <name evidence="18" type="ORF">Taro_005509</name>
</gene>
<dbReference type="PANTHER" id="PTHR31155">
    <property type="entry name" value="ACYL- ACYL-CARRIER-PROTEIN DESATURASE-RELATED"/>
    <property type="match status" value="1"/>
</dbReference>
<proteinExistence type="inferred from homology"/>
<protein>
    <recommendedName>
        <fullName evidence="20">Acyl-[acyl-carrier-protein] desaturase</fullName>
    </recommendedName>
</protein>
<keyword evidence="9 16" id="KW-0479">Metal-binding</keyword>
<name>A0A843TL79_COLES</name>
<dbReference type="InterPro" id="IPR005067">
    <property type="entry name" value="Fatty_acid_desaturase-2"/>
</dbReference>